<sequence length="54" mass="6315">LDKIRDIFDSNTVRRIVQTPLFASVRDDKLVWKMEQDGVYSVRSAYKQRVNTVG</sequence>
<feature type="non-terminal residue" evidence="1">
    <location>
        <position position="1"/>
    </location>
</feature>
<evidence type="ECO:0000313" key="2">
    <source>
        <dbReference type="Proteomes" id="UP000265520"/>
    </source>
</evidence>
<proteinExistence type="predicted"/>
<evidence type="ECO:0000313" key="1">
    <source>
        <dbReference type="EMBL" id="MCI80098.1"/>
    </source>
</evidence>
<protein>
    <submittedName>
        <fullName evidence="1">Uncharacterized protein</fullName>
    </submittedName>
</protein>
<comment type="caution">
    <text evidence="1">The sequence shown here is derived from an EMBL/GenBank/DDBJ whole genome shotgun (WGS) entry which is preliminary data.</text>
</comment>
<accession>A0A392UVP7</accession>
<dbReference type="Proteomes" id="UP000265520">
    <property type="component" value="Unassembled WGS sequence"/>
</dbReference>
<name>A0A392UVP7_9FABA</name>
<dbReference type="AlphaFoldDB" id="A0A392UVP7"/>
<organism evidence="1 2">
    <name type="scientific">Trifolium medium</name>
    <dbReference type="NCBI Taxonomy" id="97028"/>
    <lineage>
        <taxon>Eukaryota</taxon>
        <taxon>Viridiplantae</taxon>
        <taxon>Streptophyta</taxon>
        <taxon>Embryophyta</taxon>
        <taxon>Tracheophyta</taxon>
        <taxon>Spermatophyta</taxon>
        <taxon>Magnoliopsida</taxon>
        <taxon>eudicotyledons</taxon>
        <taxon>Gunneridae</taxon>
        <taxon>Pentapetalae</taxon>
        <taxon>rosids</taxon>
        <taxon>fabids</taxon>
        <taxon>Fabales</taxon>
        <taxon>Fabaceae</taxon>
        <taxon>Papilionoideae</taxon>
        <taxon>50 kb inversion clade</taxon>
        <taxon>NPAAA clade</taxon>
        <taxon>Hologalegina</taxon>
        <taxon>IRL clade</taxon>
        <taxon>Trifolieae</taxon>
        <taxon>Trifolium</taxon>
    </lineage>
</organism>
<reference evidence="1 2" key="1">
    <citation type="journal article" date="2018" name="Front. Plant Sci.">
        <title>Red Clover (Trifolium pratense) and Zigzag Clover (T. medium) - A Picture of Genomic Similarities and Differences.</title>
        <authorList>
            <person name="Dluhosova J."/>
            <person name="Istvanek J."/>
            <person name="Nedelnik J."/>
            <person name="Repkova J."/>
        </authorList>
    </citation>
    <scope>NUCLEOTIDE SEQUENCE [LARGE SCALE GENOMIC DNA]</scope>
    <source>
        <strain evidence="2">cv. 10/8</strain>
        <tissue evidence="1">Leaf</tissue>
    </source>
</reference>
<dbReference type="EMBL" id="LXQA010987870">
    <property type="protein sequence ID" value="MCI80098.1"/>
    <property type="molecule type" value="Genomic_DNA"/>
</dbReference>
<keyword evidence="2" id="KW-1185">Reference proteome</keyword>